<dbReference type="PANTHER" id="PTHR22911:SF137">
    <property type="entry name" value="SOLUTE CARRIER FAMILY 35 MEMBER G2-RELATED"/>
    <property type="match status" value="1"/>
</dbReference>
<evidence type="ECO:0000313" key="3">
    <source>
        <dbReference type="EMBL" id="OGH00669.1"/>
    </source>
</evidence>
<proteinExistence type="predicted"/>
<protein>
    <recommendedName>
        <fullName evidence="2">EamA domain-containing protein</fullName>
    </recommendedName>
</protein>
<dbReference type="AlphaFoldDB" id="A0A1F6GRH6"/>
<evidence type="ECO:0000259" key="2">
    <source>
        <dbReference type="Pfam" id="PF00892"/>
    </source>
</evidence>
<feature type="transmembrane region" description="Helical" evidence="1">
    <location>
        <begin position="60"/>
        <end position="80"/>
    </location>
</feature>
<keyword evidence="1" id="KW-0812">Transmembrane</keyword>
<name>A0A1F6GRH6_9PROT</name>
<dbReference type="PANTHER" id="PTHR22911">
    <property type="entry name" value="ACYL-MALONYL CONDENSING ENZYME-RELATED"/>
    <property type="match status" value="1"/>
</dbReference>
<feature type="transmembrane region" description="Helical" evidence="1">
    <location>
        <begin position="185"/>
        <end position="206"/>
    </location>
</feature>
<keyword evidence="1" id="KW-1133">Transmembrane helix</keyword>
<accession>A0A1F6GRH6</accession>
<keyword evidence="1" id="KW-0472">Membrane</keyword>
<feature type="domain" description="EamA" evidence="2">
    <location>
        <begin position="2"/>
        <end position="132"/>
    </location>
</feature>
<feature type="transmembrane region" description="Helical" evidence="1">
    <location>
        <begin position="92"/>
        <end position="110"/>
    </location>
</feature>
<dbReference type="SUPFAM" id="SSF103481">
    <property type="entry name" value="Multidrug resistance efflux transporter EmrE"/>
    <property type="match status" value="2"/>
</dbReference>
<sequence length="292" mass="32121">MTWFVYALATAVFVSLQDALNKRFFGHTRPMEMFSFLLLYSLPGCLLGLFLTPVPELDSTFWWAFVLGIPVNGLGMVLYMQAIKQSPLSLTMPLLAFSPAFLILVGWVLLGESLSLFGILGILVIVSGSYLLHFRPQQKGGASIFAAPFAALMADPGSRAMLWAALVFAVGAALGKMAIGHSNALFFAFSFFSAHNLSILLFFSLTKQIQFRFLLSQWRLGLVVGNLYFLHITFHNLAVALTKTAYMISVKRLNLVFSVFLGRWVLGEQDTGQRALAAMAMLAGVVILYLLG</sequence>
<feature type="transmembrane region" description="Helical" evidence="1">
    <location>
        <begin position="275"/>
        <end position="291"/>
    </location>
</feature>
<feature type="transmembrane region" description="Helical" evidence="1">
    <location>
        <begin position="116"/>
        <end position="134"/>
    </location>
</feature>
<dbReference type="GO" id="GO:0016020">
    <property type="term" value="C:membrane"/>
    <property type="evidence" value="ECO:0007669"/>
    <property type="project" value="InterPro"/>
</dbReference>
<feature type="transmembrane region" description="Helical" evidence="1">
    <location>
        <begin position="33"/>
        <end position="54"/>
    </location>
</feature>
<evidence type="ECO:0000256" key="1">
    <source>
        <dbReference type="SAM" id="Phobius"/>
    </source>
</evidence>
<reference evidence="3 4" key="1">
    <citation type="journal article" date="2016" name="Nat. Commun.">
        <title>Thousands of microbial genomes shed light on interconnected biogeochemical processes in an aquifer system.</title>
        <authorList>
            <person name="Anantharaman K."/>
            <person name="Brown C.T."/>
            <person name="Hug L.A."/>
            <person name="Sharon I."/>
            <person name="Castelle C.J."/>
            <person name="Probst A.J."/>
            <person name="Thomas B.C."/>
            <person name="Singh A."/>
            <person name="Wilkins M.J."/>
            <person name="Karaoz U."/>
            <person name="Brodie E.L."/>
            <person name="Williams K.H."/>
            <person name="Hubbard S.S."/>
            <person name="Banfield J.F."/>
        </authorList>
    </citation>
    <scope>NUCLEOTIDE SEQUENCE [LARGE SCALE GENOMIC DNA]</scope>
</reference>
<gene>
    <name evidence="3" type="ORF">A2557_03270</name>
</gene>
<organism evidence="3 4">
    <name type="scientific">Candidatus Lambdaproteobacteria bacterium RIFOXYD2_FULL_56_26</name>
    <dbReference type="NCBI Taxonomy" id="1817773"/>
    <lineage>
        <taxon>Bacteria</taxon>
        <taxon>Pseudomonadati</taxon>
        <taxon>Pseudomonadota</taxon>
        <taxon>Candidatus Lambdaproteobacteria</taxon>
    </lineage>
</organism>
<dbReference type="EMBL" id="MFNF01000043">
    <property type="protein sequence ID" value="OGH00669.1"/>
    <property type="molecule type" value="Genomic_DNA"/>
</dbReference>
<feature type="transmembrane region" description="Helical" evidence="1">
    <location>
        <begin position="245"/>
        <end position="266"/>
    </location>
</feature>
<feature type="transmembrane region" description="Helical" evidence="1">
    <location>
        <begin position="218"/>
        <end position="239"/>
    </location>
</feature>
<dbReference type="Gene3D" id="1.10.3730.20">
    <property type="match status" value="1"/>
</dbReference>
<dbReference type="InterPro" id="IPR037185">
    <property type="entry name" value="EmrE-like"/>
</dbReference>
<evidence type="ECO:0000313" key="4">
    <source>
        <dbReference type="Proteomes" id="UP000177583"/>
    </source>
</evidence>
<dbReference type="InterPro" id="IPR000620">
    <property type="entry name" value="EamA_dom"/>
</dbReference>
<dbReference type="Proteomes" id="UP000177583">
    <property type="component" value="Unassembled WGS sequence"/>
</dbReference>
<comment type="caution">
    <text evidence="3">The sequence shown here is derived from an EMBL/GenBank/DDBJ whole genome shotgun (WGS) entry which is preliminary data.</text>
</comment>
<dbReference type="Pfam" id="PF00892">
    <property type="entry name" value="EamA"/>
    <property type="match status" value="1"/>
</dbReference>